<gene>
    <name evidence="2" type="ORF">BJX66DRAFT_295503</name>
</gene>
<name>A0ABR4GH71_9EURO</name>
<organism evidence="2 3">
    <name type="scientific">Aspergillus keveii</name>
    <dbReference type="NCBI Taxonomy" id="714993"/>
    <lineage>
        <taxon>Eukaryota</taxon>
        <taxon>Fungi</taxon>
        <taxon>Dikarya</taxon>
        <taxon>Ascomycota</taxon>
        <taxon>Pezizomycotina</taxon>
        <taxon>Eurotiomycetes</taxon>
        <taxon>Eurotiomycetidae</taxon>
        <taxon>Eurotiales</taxon>
        <taxon>Aspergillaceae</taxon>
        <taxon>Aspergillus</taxon>
        <taxon>Aspergillus subgen. Nidulantes</taxon>
    </lineage>
</organism>
<sequence>MRLYLACASALQNPLTFLNTTTEESSREMKPTTLELNAHSAVLFYFEFASIVLLGSATLVSMATCLLKG</sequence>
<keyword evidence="1" id="KW-1133">Transmembrane helix</keyword>
<keyword evidence="1" id="KW-0472">Membrane</keyword>
<protein>
    <submittedName>
        <fullName evidence="2">Uncharacterized protein</fullName>
    </submittedName>
</protein>
<evidence type="ECO:0000256" key="1">
    <source>
        <dbReference type="SAM" id="Phobius"/>
    </source>
</evidence>
<reference evidence="2 3" key="1">
    <citation type="submission" date="2024-07" db="EMBL/GenBank/DDBJ databases">
        <title>Section-level genome sequencing and comparative genomics of Aspergillus sections Usti and Cavernicolus.</title>
        <authorList>
            <consortium name="Lawrence Berkeley National Laboratory"/>
            <person name="Nybo J.L."/>
            <person name="Vesth T.C."/>
            <person name="Theobald S."/>
            <person name="Frisvad J.C."/>
            <person name="Larsen T.O."/>
            <person name="Kjaerboelling I."/>
            <person name="Rothschild-Mancinelli K."/>
            <person name="Lyhne E.K."/>
            <person name="Kogle M.E."/>
            <person name="Barry K."/>
            <person name="Clum A."/>
            <person name="Na H."/>
            <person name="Ledsgaard L."/>
            <person name="Lin J."/>
            <person name="Lipzen A."/>
            <person name="Kuo A."/>
            <person name="Riley R."/>
            <person name="Mondo S."/>
            <person name="Labutti K."/>
            <person name="Haridas S."/>
            <person name="Pangalinan J."/>
            <person name="Salamov A.A."/>
            <person name="Simmons B.A."/>
            <person name="Magnuson J.K."/>
            <person name="Chen J."/>
            <person name="Drula E."/>
            <person name="Henrissat B."/>
            <person name="Wiebenga A."/>
            <person name="Lubbers R.J."/>
            <person name="Gomes A.C."/>
            <person name="Makela M.R."/>
            <person name="Stajich J."/>
            <person name="Grigoriev I.V."/>
            <person name="Mortensen U.H."/>
            <person name="De Vries R.P."/>
            <person name="Baker S.E."/>
            <person name="Andersen M.R."/>
        </authorList>
    </citation>
    <scope>NUCLEOTIDE SEQUENCE [LARGE SCALE GENOMIC DNA]</scope>
    <source>
        <strain evidence="2 3">CBS 209.92</strain>
    </source>
</reference>
<evidence type="ECO:0000313" key="3">
    <source>
        <dbReference type="Proteomes" id="UP001610563"/>
    </source>
</evidence>
<comment type="caution">
    <text evidence="2">The sequence shown here is derived from an EMBL/GenBank/DDBJ whole genome shotgun (WGS) entry which is preliminary data.</text>
</comment>
<evidence type="ECO:0000313" key="2">
    <source>
        <dbReference type="EMBL" id="KAL2798395.1"/>
    </source>
</evidence>
<accession>A0ABR4GH71</accession>
<keyword evidence="3" id="KW-1185">Reference proteome</keyword>
<dbReference type="Proteomes" id="UP001610563">
    <property type="component" value="Unassembled WGS sequence"/>
</dbReference>
<feature type="transmembrane region" description="Helical" evidence="1">
    <location>
        <begin position="42"/>
        <end position="67"/>
    </location>
</feature>
<keyword evidence="1" id="KW-0812">Transmembrane</keyword>
<dbReference type="EMBL" id="JBFTWV010000013">
    <property type="protein sequence ID" value="KAL2798395.1"/>
    <property type="molecule type" value="Genomic_DNA"/>
</dbReference>
<proteinExistence type="predicted"/>